<proteinExistence type="predicted"/>
<sequence>MGEDDGTPSCSIFQLIVTTGVNGCMLLSSIVLLGIFLRSCRHYDHKEGKRYILAHTVLVFLYLIRIVWAIIGLTLVAYPSSDALKGVSKFLNRVACLLFYLSLSYYARNWLYVLLYLKWRRAASLCRIAFILIDSFLSLFVLIAAIIKLLPVEKDSYPNLLAYSTQIIGYSSLAIVLFYTIIGTIVLCLWREHIVGRTVVKQFYIVAIIFILSSVLRMVLFNWHQWFDAYVPCDVFNIACIALPDCCVGGCLMKVYYVSLCTNLDPMTSESSQTRSSALRFKKVYSANSIEPIQRLDSSTPRDTTHNQFSEDYYSYHSLLN</sequence>
<gene>
    <name evidence="1" type="ORF">GL50803_007968</name>
</gene>
<dbReference type="Proteomes" id="UP000001548">
    <property type="component" value="Unassembled WGS sequence"/>
</dbReference>
<reference evidence="1 2" key="1">
    <citation type="journal article" date="2007" name="Science">
        <title>Genomic minimalism in the early diverging intestinal parasite Giardia lamblia.</title>
        <authorList>
            <person name="Morrison H.G."/>
            <person name="McArthur A.G."/>
            <person name="Gillin F.D."/>
            <person name="Aley S.B."/>
            <person name="Adam R.D."/>
            <person name="Olsen G.J."/>
            <person name="Best A.A."/>
            <person name="Cande W.Z."/>
            <person name="Chen F."/>
            <person name="Cipriano M.J."/>
            <person name="Davids B.J."/>
            <person name="Dawson S.C."/>
            <person name="Elmendorf H.G."/>
            <person name="Hehl A.B."/>
            <person name="Holder M.E."/>
            <person name="Huse S.M."/>
            <person name="Kim U.U."/>
            <person name="Lasek-Nesselquist E."/>
            <person name="Manning G."/>
            <person name="Nigam A."/>
            <person name="Nixon J.E."/>
            <person name="Palm D."/>
            <person name="Passamaneck N.E."/>
            <person name="Prabhu A."/>
            <person name="Reich C.I."/>
            <person name="Reiner D.S."/>
            <person name="Samuelson J."/>
            <person name="Svard S.G."/>
            <person name="Sogin M.L."/>
        </authorList>
    </citation>
    <scope>NUCLEOTIDE SEQUENCE [LARGE SCALE GENOMIC DNA]</scope>
    <source>
        <strain evidence="1 2">WB C6</strain>
    </source>
</reference>
<keyword evidence="2" id="KW-1185">Reference proteome</keyword>
<evidence type="ECO:0000313" key="1">
    <source>
        <dbReference type="EMBL" id="KAE8302216.1"/>
    </source>
</evidence>
<evidence type="ECO:0000313" key="2">
    <source>
        <dbReference type="Proteomes" id="UP000001548"/>
    </source>
</evidence>
<dbReference type="RefSeq" id="XP_001707139.1">
    <property type="nucleotide sequence ID" value="XM_001707087.1"/>
</dbReference>
<comment type="caution">
    <text evidence="1">The sequence shown here is derived from an EMBL/GenBank/DDBJ whole genome shotgun (WGS) entry which is preliminary data.</text>
</comment>
<organism evidence="1 2">
    <name type="scientific">Giardia intestinalis (strain ATCC 50803 / WB clone C6)</name>
    <name type="common">Giardia lamblia</name>
    <dbReference type="NCBI Taxonomy" id="184922"/>
    <lineage>
        <taxon>Eukaryota</taxon>
        <taxon>Metamonada</taxon>
        <taxon>Diplomonadida</taxon>
        <taxon>Hexamitidae</taxon>
        <taxon>Giardiinae</taxon>
        <taxon>Giardia</taxon>
    </lineage>
</organism>
<protein>
    <submittedName>
        <fullName evidence="1">Uncharacterized protein</fullName>
    </submittedName>
</protein>
<dbReference type="VEuPathDB" id="GiardiaDB:GL50803_7968"/>
<dbReference type="OMA" id="SYYARNW"/>
<dbReference type="EMBL" id="AACB03000004">
    <property type="protein sequence ID" value="KAE8302216.1"/>
    <property type="molecule type" value="Genomic_DNA"/>
</dbReference>
<accession>A8BG72</accession>
<dbReference type="AlphaFoldDB" id="A8BG72"/>
<name>A8BG72_GIAIC</name>
<dbReference type="HOGENOM" id="CLU_867237_0_0_1"/>
<dbReference type="KEGG" id="gla:GL50803_007968"/>
<dbReference type="GeneID" id="5700032"/>